<gene>
    <name evidence="2" type="ORF">M9Y10_028622</name>
</gene>
<accession>A0ABR2KJU5</accession>
<dbReference type="PROSITE" id="PS50848">
    <property type="entry name" value="START"/>
    <property type="match status" value="1"/>
</dbReference>
<protein>
    <recommendedName>
        <fullName evidence="1">START domain-containing protein</fullName>
    </recommendedName>
</protein>
<dbReference type="InterPro" id="IPR002913">
    <property type="entry name" value="START_lipid-bd_dom"/>
</dbReference>
<sequence length="224" mass="25006">MPKVDITPEQKAQYDAAAEEAFNKIAGLLADPSSFKQTKEDQGIKFFSRSDKDSPFSQVLSETTVNAPLDAVLKDLGNVPIYDKSMDKKVRGDCLIQESYVLDESDPNQDGFVYCGLDTPVRLVAKRDFLMYRKHFEKDGVHYFIHVSVDFTGVRPPTSDFVRGKILQVDIASADPSDSTKTKLQSFVHADPCGSIPAWVYNLTAESQGYDVKKVRDRVEAAQK</sequence>
<dbReference type="Proteomes" id="UP001470230">
    <property type="component" value="Unassembled WGS sequence"/>
</dbReference>
<dbReference type="InterPro" id="IPR023393">
    <property type="entry name" value="START-like_dom_sf"/>
</dbReference>
<keyword evidence="3" id="KW-1185">Reference proteome</keyword>
<dbReference type="Gene3D" id="3.30.530.20">
    <property type="match status" value="1"/>
</dbReference>
<evidence type="ECO:0000313" key="3">
    <source>
        <dbReference type="Proteomes" id="UP001470230"/>
    </source>
</evidence>
<feature type="domain" description="START" evidence="1">
    <location>
        <begin position="72"/>
        <end position="202"/>
    </location>
</feature>
<dbReference type="CDD" id="cd00177">
    <property type="entry name" value="START"/>
    <property type="match status" value="1"/>
</dbReference>
<dbReference type="PANTHER" id="PTHR19308">
    <property type="entry name" value="PHOSPHATIDYLCHOLINE TRANSFER PROTEIN"/>
    <property type="match status" value="1"/>
</dbReference>
<dbReference type="EMBL" id="JAPFFF010000004">
    <property type="protein sequence ID" value="KAK8891413.1"/>
    <property type="molecule type" value="Genomic_DNA"/>
</dbReference>
<evidence type="ECO:0000259" key="1">
    <source>
        <dbReference type="PROSITE" id="PS50848"/>
    </source>
</evidence>
<proteinExistence type="predicted"/>
<dbReference type="Pfam" id="PF01852">
    <property type="entry name" value="START"/>
    <property type="match status" value="1"/>
</dbReference>
<organism evidence="2 3">
    <name type="scientific">Tritrichomonas musculus</name>
    <dbReference type="NCBI Taxonomy" id="1915356"/>
    <lineage>
        <taxon>Eukaryota</taxon>
        <taxon>Metamonada</taxon>
        <taxon>Parabasalia</taxon>
        <taxon>Tritrichomonadida</taxon>
        <taxon>Tritrichomonadidae</taxon>
        <taxon>Tritrichomonas</taxon>
    </lineage>
</organism>
<reference evidence="2 3" key="1">
    <citation type="submission" date="2024-04" db="EMBL/GenBank/DDBJ databases">
        <title>Tritrichomonas musculus Genome.</title>
        <authorList>
            <person name="Alves-Ferreira E."/>
            <person name="Grigg M."/>
            <person name="Lorenzi H."/>
            <person name="Galac M."/>
        </authorList>
    </citation>
    <scope>NUCLEOTIDE SEQUENCE [LARGE SCALE GENOMIC DNA]</scope>
    <source>
        <strain evidence="2 3">EAF2021</strain>
    </source>
</reference>
<evidence type="ECO:0000313" key="2">
    <source>
        <dbReference type="EMBL" id="KAK8891413.1"/>
    </source>
</evidence>
<dbReference type="InterPro" id="IPR051213">
    <property type="entry name" value="START_lipid_transfer"/>
</dbReference>
<comment type="caution">
    <text evidence="2">The sequence shown here is derived from an EMBL/GenBank/DDBJ whole genome shotgun (WGS) entry which is preliminary data.</text>
</comment>
<name>A0ABR2KJU5_9EUKA</name>
<dbReference type="PANTHER" id="PTHR19308:SF56">
    <property type="entry name" value="START DOMAIN-CONTAINING PROTEIN"/>
    <property type="match status" value="1"/>
</dbReference>
<dbReference type="SUPFAM" id="SSF55961">
    <property type="entry name" value="Bet v1-like"/>
    <property type="match status" value="1"/>
</dbReference>